<sequence length="311" mass="32808">MMMYVLLLAGFLLLIKGADFFVEGSSSVAKLLRVPTVIIGLTIVAFGTSAPELAVSISASLSGSNDIAVGNVIGSNIFNLLMVVGACGVIMPMAIDKMILYGDYLFSILAAAVMLALFAFDHTLSRLDGVILLLLFAYFLYKMVRNTLASRAAGGPEEDDVEVLSPVKSVLFILGGLAAIVAGGNMVVNSASSIASSFGLSETLIGLTVVAFGTSLPELVTSVVASRKGENGLALGNVIGSNLFNILFVLAASATISPMKVDILSTYDAIFLIAASIITWFLAKSRFEVNRREGIIMVLMYVGYTAYIIMR</sequence>
<dbReference type="InterPro" id="IPR044880">
    <property type="entry name" value="NCX_ion-bd_dom_sf"/>
</dbReference>
<dbReference type="RefSeq" id="WP_006778551.1">
    <property type="nucleotide sequence ID" value="NZ_CP040506.1"/>
</dbReference>
<feature type="transmembrane region" description="Helical" evidence="5">
    <location>
        <begin position="101"/>
        <end position="120"/>
    </location>
</feature>
<evidence type="ECO:0000256" key="1">
    <source>
        <dbReference type="ARBA" id="ARBA00004141"/>
    </source>
</evidence>
<dbReference type="PATRIC" id="fig|742737.3.peg.565"/>
<feature type="transmembrane region" description="Helical" evidence="5">
    <location>
        <begin position="36"/>
        <end position="55"/>
    </location>
</feature>
<dbReference type="Pfam" id="PF01699">
    <property type="entry name" value="Na_Ca_ex"/>
    <property type="match status" value="2"/>
</dbReference>
<dbReference type="InterPro" id="IPR004481">
    <property type="entry name" value="K/Na/Ca-exchanger"/>
</dbReference>
<feature type="transmembrane region" description="Helical" evidence="5">
    <location>
        <begin position="264"/>
        <end position="282"/>
    </location>
</feature>
<reference evidence="7 8" key="1">
    <citation type="submission" date="2011-08" db="EMBL/GenBank/DDBJ databases">
        <title>The Genome Sequence of Clostridium hathewayi WAL-18680.</title>
        <authorList>
            <consortium name="The Broad Institute Genome Sequencing Platform"/>
            <person name="Earl A."/>
            <person name="Ward D."/>
            <person name="Feldgarden M."/>
            <person name="Gevers D."/>
            <person name="Finegold S.M."/>
            <person name="Summanen P.H."/>
            <person name="Molitoris D.R."/>
            <person name="Song M."/>
            <person name="Daigneault M."/>
            <person name="Allen-Vercoe E."/>
            <person name="Young S.K."/>
            <person name="Zeng Q."/>
            <person name="Gargeya S."/>
            <person name="Fitzgerald M."/>
            <person name="Haas B."/>
            <person name="Abouelleil A."/>
            <person name="Alvarado L."/>
            <person name="Arachchi H.M."/>
            <person name="Berlin A."/>
            <person name="Brown A."/>
            <person name="Chapman S.B."/>
            <person name="Chen Z."/>
            <person name="Dunbar C."/>
            <person name="Freedman E."/>
            <person name="Gearin G."/>
            <person name="Gellesch M."/>
            <person name="Goldberg J."/>
            <person name="Griggs A."/>
            <person name="Gujja S."/>
            <person name="Heiman D."/>
            <person name="Howarth C."/>
            <person name="Larson L."/>
            <person name="Lui A."/>
            <person name="MacDonald P.J.P."/>
            <person name="Montmayeur A."/>
            <person name="Murphy C."/>
            <person name="Neiman D."/>
            <person name="Pearson M."/>
            <person name="Priest M."/>
            <person name="Roberts A."/>
            <person name="Saif S."/>
            <person name="Shea T."/>
            <person name="Shenoy N."/>
            <person name="Sisk P."/>
            <person name="Stolte C."/>
            <person name="Sykes S."/>
            <person name="Wortman J."/>
            <person name="Nusbaum C."/>
            <person name="Birren B."/>
        </authorList>
    </citation>
    <scope>NUCLEOTIDE SEQUENCE [LARGE SCALE GENOMIC DNA]</scope>
    <source>
        <strain evidence="7 8">WAL-18680</strain>
    </source>
</reference>
<dbReference type="NCBIfam" id="TIGR00367">
    <property type="entry name" value="calcium/sodium antiporter"/>
    <property type="match status" value="1"/>
</dbReference>
<dbReference type="AlphaFoldDB" id="G5IAI7"/>
<dbReference type="GO" id="GO:0006874">
    <property type="term" value="P:intracellular calcium ion homeostasis"/>
    <property type="evidence" value="ECO:0007669"/>
    <property type="project" value="TreeGrafter"/>
</dbReference>
<keyword evidence="8" id="KW-1185">Reference proteome</keyword>
<name>G5IAI7_9FIRM</name>
<feature type="transmembrane region" description="Helical" evidence="5">
    <location>
        <begin position="194"/>
        <end position="213"/>
    </location>
</feature>
<dbReference type="HOGENOM" id="CLU_007948_0_3_9"/>
<keyword evidence="4 5" id="KW-0472">Membrane</keyword>
<keyword evidence="3 5" id="KW-1133">Transmembrane helix</keyword>
<feature type="transmembrane region" description="Helical" evidence="5">
    <location>
        <begin position="233"/>
        <end position="252"/>
    </location>
</feature>
<organism evidence="7 8">
    <name type="scientific">Hungatella hathewayi WAL-18680</name>
    <dbReference type="NCBI Taxonomy" id="742737"/>
    <lineage>
        <taxon>Bacteria</taxon>
        <taxon>Bacillati</taxon>
        <taxon>Bacillota</taxon>
        <taxon>Clostridia</taxon>
        <taxon>Lachnospirales</taxon>
        <taxon>Lachnospiraceae</taxon>
        <taxon>Hungatella</taxon>
    </lineage>
</organism>
<dbReference type="GO" id="GO:0008273">
    <property type="term" value="F:calcium, potassium:sodium antiporter activity"/>
    <property type="evidence" value="ECO:0007669"/>
    <property type="project" value="TreeGrafter"/>
</dbReference>
<dbReference type="Gene3D" id="1.20.1420.30">
    <property type="entry name" value="NCX, central ion-binding region"/>
    <property type="match status" value="1"/>
</dbReference>
<comment type="caution">
    <text evidence="7">The sequence shown here is derived from an EMBL/GenBank/DDBJ whole genome shotgun (WGS) entry which is preliminary data.</text>
</comment>
<proteinExistence type="predicted"/>
<evidence type="ECO:0000259" key="6">
    <source>
        <dbReference type="Pfam" id="PF01699"/>
    </source>
</evidence>
<gene>
    <name evidence="7" type="ORF">HMPREF9473_00567</name>
</gene>
<dbReference type="Proteomes" id="UP000005384">
    <property type="component" value="Unassembled WGS sequence"/>
</dbReference>
<dbReference type="PANTHER" id="PTHR10846">
    <property type="entry name" value="SODIUM/POTASSIUM/CALCIUM EXCHANGER"/>
    <property type="match status" value="1"/>
</dbReference>
<feature type="domain" description="Sodium/calcium exchanger membrane region" evidence="6">
    <location>
        <begin position="169"/>
        <end position="309"/>
    </location>
</feature>
<evidence type="ECO:0000256" key="4">
    <source>
        <dbReference type="ARBA" id="ARBA00023136"/>
    </source>
</evidence>
<comment type="subcellular location">
    <subcellularLocation>
        <location evidence="1">Membrane</location>
        <topology evidence="1">Multi-pass membrane protein</topology>
    </subcellularLocation>
</comment>
<evidence type="ECO:0000313" key="8">
    <source>
        <dbReference type="Proteomes" id="UP000005384"/>
    </source>
</evidence>
<evidence type="ECO:0000256" key="2">
    <source>
        <dbReference type="ARBA" id="ARBA00022692"/>
    </source>
</evidence>
<feature type="transmembrane region" description="Helical" evidence="5">
    <location>
        <begin position="76"/>
        <end position="95"/>
    </location>
</feature>
<keyword evidence="2 5" id="KW-0812">Transmembrane</keyword>
<dbReference type="EMBL" id="ADLN01000002">
    <property type="protein sequence ID" value="EHI61544.1"/>
    <property type="molecule type" value="Genomic_DNA"/>
</dbReference>
<feature type="domain" description="Sodium/calcium exchanger membrane region" evidence="6">
    <location>
        <begin position="4"/>
        <end position="141"/>
    </location>
</feature>
<evidence type="ECO:0000256" key="5">
    <source>
        <dbReference type="SAM" id="Phobius"/>
    </source>
</evidence>
<feature type="transmembrane region" description="Helical" evidence="5">
    <location>
        <begin position="127"/>
        <end position="144"/>
    </location>
</feature>
<feature type="transmembrane region" description="Helical" evidence="5">
    <location>
        <begin position="164"/>
        <end position="182"/>
    </location>
</feature>
<feature type="transmembrane region" description="Helical" evidence="5">
    <location>
        <begin position="294"/>
        <end position="310"/>
    </location>
</feature>
<accession>G5IAI7</accession>
<evidence type="ECO:0000256" key="3">
    <source>
        <dbReference type="ARBA" id="ARBA00022989"/>
    </source>
</evidence>
<evidence type="ECO:0000313" key="7">
    <source>
        <dbReference type="EMBL" id="EHI61544.1"/>
    </source>
</evidence>
<dbReference type="GO" id="GO:0005262">
    <property type="term" value="F:calcium channel activity"/>
    <property type="evidence" value="ECO:0007669"/>
    <property type="project" value="TreeGrafter"/>
</dbReference>
<dbReference type="GO" id="GO:0005886">
    <property type="term" value="C:plasma membrane"/>
    <property type="evidence" value="ECO:0007669"/>
    <property type="project" value="TreeGrafter"/>
</dbReference>
<dbReference type="PANTHER" id="PTHR10846:SF8">
    <property type="entry name" value="INNER MEMBRANE PROTEIN YRBG"/>
    <property type="match status" value="1"/>
</dbReference>
<protein>
    <submittedName>
        <fullName evidence="7">K+-dependent Na+/Ca+ exchanger</fullName>
    </submittedName>
</protein>
<dbReference type="InterPro" id="IPR004837">
    <property type="entry name" value="NaCa_Exmemb"/>
</dbReference>